<reference evidence="2 3" key="1">
    <citation type="submission" date="2019-02" db="EMBL/GenBank/DDBJ databases">
        <title>Deep-cultivation of Planctomycetes and their phenomic and genomic characterization uncovers novel biology.</title>
        <authorList>
            <person name="Wiegand S."/>
            <person name="Jogler M."/>
            <person name="Boedeker C."/>
            <person name="Pinto D."/>
            <person name="Vollmers J."/>
            <person name="Rivas-Marin E."/>
            <person name="Kohn T."/>
            <person name="Peeters S.H."/>
            <person name="Heuer A."/>
            <person name="Rast P."/>
            <person name="Oberbeckmann S."/>
            <person name="Bunk B."/>
            <person name="Jeske O."/>
            <person name="Meyerdierks A."/>
            <person name="Storesund J.E."/>
            <person name="Kallscheuer N."/>
            <person name="Luecker S."/>
            <person name="Lage O.M."/>
            <person name="Pohl T."/>
            <person name="Merkel B.J."/>
            <person name="Hornburger P."/>
            <person name="Mueller R.-W."/>
            <person name="Bruemmer F."/>
            <person name="Labrenz M."/>
            <person name="Spormann A.M."/>
            <person name="Op den Camp H."/>
            <person name="Overmann J."/>
            <person name="Amann R."/>
            <person name="Jetten M.S.M."/>
            <person name="Mascher T."/>
            <person name="Medema M.H."/>
            <person name="Devos D.P."/>
            <person name="Kaster A.-K."/>
            <person name="Ovreas L."/>
            <person name="Rohde M."/>
            <person name="Galperin M.Y."/>
            <person name="Jogler C."/>
        </authorList>
    </citation>
    <scope>NUCLEOTIDE SEQUENCE [LARGE SCALE GENOMIC DNA]</scope>
    <source>
        <strain evidence="2 3">SV_7m_r</strain>
    </source>
</reference>
<evidence type="ECO:0000313" key="3">
    <source>
        <dbReference type="Proteomes" id="UP000315003"/>
    </source>
</evidence>
<dbReference type="InterPro" id="IPR007048">
    <property type="entry name" value="IraD/Gp25-like"/>
</dbReference>
<dbReference type="Proteomes" id="UP000315003">
    <property type="component" value="Chromosome"/>
</dbReference>
<proteinExistence type="predicted"/>
<dbReference type="RefSeq" id="WP_145275603.1">
    <property type="nucleotide sequence ID" value="NZ_CP036272.1"/>
</dbReference>
<dbReference type="InterPro" id="IPR017737">
    <property type="entry name" value="TssE1-like"/>
</dbReference>
<keyword evidence="3" id="KW-1185">Reference proteome</keyword>
<name>A0A517SZC2_9BACT</name>
<accession>A0A517SZC2</accession>
<protein>
    <submittedName>
        <fullName evidence="2">Gene 25-like lysozyme</fullName>
    </submittedName>
</protein>
<evidence type="ECO:0000313" key="2">
    <source>
        <dbReference type="EMBL" id="QDT61486.1"/>
    </source>
</evidence>
<dbReference type="PANTHER" id="PTHR38595">
    <property type="entry name" value="CYTOPLASMIC PROTEIN-RELATED"/>
    <property type="match status" value="1"/>
</dbReference>
<sequence length="165" mass="18803">MAELTAQERLFPSLLDRLTDDHRESTVESRDQKVFSIHKLRAAVLRDLAWLMNTTHIEAKTDLTPFPHVQASVINYGIPDMTGKTISGLEVNQFETVIRQSILNFEPRIIPHTLGVRGKKQSESYHGNSLTFEIEGEMWAKPFPERLFLRSELDLETGTVTIVEA</sequence>
<dbReference type="AlphaFoldDB" id="A0A517SZC2"/>
<dbReference type="PANTHER" id="PTHR38595:SF1">
    <property type="entry name" value="TYPE VI SECRETION SYSTEM COMPONENT TSSE1"/>
    <property type="match status" value="1"/>
</dbReference>
<gene>
    <name evidence="2" type="ORF">SV7mr_40220</name>
</gene>
<dbReference type="Pfam" id="PF04965">
    <property type="entry name" value="GPW_gp25"/>
    <property type="match status" value="1"/>
</dbReference>
<feature type="domain" description="IraD/Gp25-like" evidence="1">
    <location>
        <begin position="39"/>
        <end position="142"/>
    </location>
</feature>
<dbReference type="NCBIfam" id="TIGR03357">
    <property type="entry name" value="VI_zyme"/>
    <property type="match status" value="1"/>
</dbReference>
<dbReference type="SUPFAM" id="SSF160719">
    <property type="entry name" value="gpW/gp25-like"/>
    <property type="match status" value="1"/>
</dbReference>
<dbReference type="InterPro" id="IPR053176">
    <property type="entry name" value="T6SS_TssE1-like"/>
</dbReference>
<organism evidence="2 3">
    <name type="scientific">Stieleria bergensis</name>
    <dbReference type="NCBI Taxonomy" id="2528025"/>
    <lineage>
        <taxon>Bacteria</taxon>
        <taxon>Pseudomonadati</taxon>
        <taxon>Planctomycetota</taxon>
        <taxon>Planctomycetia</taxon>
        <taxon>Pirellulales</taxon>
        <taxon>Pirellulaceae</taxon>
        <taxon>Stieleria</taxon>
    </lineage>
</organism>
<evidence type="ECO:0000259" key="1">
    <source>
        <dbReference type="Pfam" id="PF04965"/>
    </source>
</evidence>
<dbReference type="OrthoDB" id="271327at2"/>
<dbReference type="EMBL" id="CP036272">
    <property type="protein sequence ID" value="QDT61486.1"/>
    <property type="molecule type" value="Genomic_DNA"/>
</dbReference>